<keyword evidence="1" id="KW-0472">Membrane</keyword>
<name>A0A0U1DWZ6_9MYCO</name>
<evidence type="ECO:0008006" key="4">
    <source>
        <dbReference type="Google" id="ProtNLM"/>
    </source>
</evidence>
<keyword evidence="1" id="KW-0812">Transmembrane</keyword>
<sequence>MNPVRWVRVATAGRRFRIYVGRFSGGRRIPGGARPIEQVVGFVGTLALSWLACWVLPYNTLIVFSAGTVLAFAVVVALSQIKYDGVPVMGKTARILGLVFDRKPTVLAREELDRQAAANPHAFVVEDASALDVT</sequence>
<dbReference type="Proteomes" id="UP000199601">
    <property type="component" value="Unassembled WGS sequence"/>
</dbReference>
<dbReference type="AlphaFoldDB" id="A0A0U1DWZ6"/>
<organism evidence="2 3">
    <name type="scientific">Mycobacterium europaeum</name>
    <dbReference type="NCBI Taxonomy" id="761804"/>
    <lineage>
        <taxon>Bacteria</taxon>
        <taxon>Bacillati</taxon>
        <taxon>Actinomycetota</taxon>
        <taxon>Actinomycetes</taxon>
        <taxon>Mycobacteriales</taxon>
        <taxon>Mycobacteriaceae</taxon>
        <taxon>Mycobacterium</taxon>
        <taxon>Mycobacterium simiae complex</taxon>
    </lineage>
</organism>
<dbReference type="EMBL" id="CTEC01000003">
    <property type="protein sequence ID" value="CQD23284.1"/>
    <property type="molecule type" value="Genomic_DNA"/>
</dbReference>
<gene>
    <name evidence="2" type="ORF">BN000_05794</name>
</gene>
<evidence type="ECO:0000313" key="3">
    <source>
        <dbReference type="Proteomes" id="UP000199601"/>
    </source>
</evidence>
<protein>
    <recommendedName>
        <fullName evidence="4">Transmembrane protein</fullName>
    </recommendedName>
</protein>
<evidence type="ECO:0000256" key="1">
    <source>
        <dbReference type="SAM" id="Phobius"/>
    </source>
</evidence>
<reference evidence="3" key="1">
    <citation type="submission" date="2015-03" db="EMBL/GenBank/DDBJ databases">
        <authorList>
            <person name="Urmite Genomes"/>
        </authorList>
    </citation>
    <scope>NUCLEOTIDE SEQUENCE [LARGE SCALE GENOMIC DNA]</scope>
    <source>
        <strain evidence="3">CSUR P1344</strain>
    </source>
</reference>
<dbReference type="RefSeq" id="WP_023900932.1">
    <property type="nucleotide sequence ID" value="NZ_CTEC01000003.1"/>
</dbReference>
<keyword evidence="3" id="KW-1185">Reference proteome</keyword>
<feature type="transmembrane region" description="Helical" evidence="1">
    <location>
        <begin position="63"/>
        <end position="81"/>
    </location>
</feature>
<accession>A0A0U1DWZ6</accession>
<keyword evidence="1" id="KW-1133">Transmembrane helix</keyword>
<feature type="transmembrane region" description="Helical" evidence="1">
    <location>
        <begin position="39"/>
        <end position="57"/>
    </location>
</feature>
<evidence type="ECO:0000313" key="2">
    <source>
        <dbReference type="EMBL" id="CQD23284.1"/>
    </source>
</evidence>
<proteinExistence type="predicted"/>